<protein>
    <submittedName>
        <fullName evidence="2">Uncharacterized protein</fullName>
    </submittedName>
</protein>
<evidence type="ECO:0000313" key="2">
    <source>
        <dbReference type="EMBL" id="GIH44653.1"/>
    </source>
</evidence>
<feature type="transmembrane region" description="Helical" evidence="1">
    <location>
        <begin position="183"/>
        <end position="203"/>
    </location>
</feature>
<evidence type="ECO:0000313" key="3">
    <source>
        <dbReference type="Proteomes" id="UP000603904"/>
    </source>
</evidence>
<keyword evidence="1" id="KW-0812">Transmembrane</keyword>
<dbReference type="RefSeq" id="WP_204061633.1">
    <property type="nucleotide sequence ID" value="NZ_BAAAGP010000023.1"/>
</dbReference>
<dbReference type="Proteomes" id="UP000603904">
    <property type="component" value="Unassembled WGS sequence"/>
</dbReference>
<dbReference type="EMBL" id="BOOC01000066">
    <property type="protein sequence ID" value="GIH44653.1"/>
    <property type="molecule type" value="Genomic_DNA"/>
</dbReference>
<accession>A0ABQ4GC60</accession>
<keyword evidence="1" id="KW-1133">Transmembrane helix</keyword>
<evidence type="ECO:0000256" key="1">
    <source>
        <dbReference type="SAM" id="Phobius"/>
    </source>
</evidence>
<feature type="transmembrane region" description="Helical" evidence="1">
    <location>
        <begin position="43"/>
        <end position="64"/>
    </location>
</feature>
<feature type="transmembrane region" description="Helical" evidence="1">
    <location>
        <begin position="84"/>
        <end position="104"/>
    </location>
</feature>
<keyword evidence="3" id="KW-1185">Reference proteome</keyword>
<feature type="transmembrane region" description="Helical" evidence="1">
    <location>
        <begin position="116"/>
        <end position="141"/>
    </location>
</feature>
<proteinExistence type="predicted"/>
<reference evidence="2 3" key="1">
    <citation type="submission" date="2021-01" db="EMBL/GenBank/DDBJ databases">
        <title>Whole genome shotgun sequence of Microbispora corallina NBRC 16416.</title>
        <authorList>
            <person name="Komaki H."/>
            <person name="Tamura T."/>
        </authorList>
    </citation>
    <scope>NUCLEOTIDE SEQUENCE [LARGE SCALE GENOMIC DNA]</scope>
    <source>
        <strain evidence="2 3">NBRC 16416</strain>
    </source>
</reference>
<comment type="caution">
    <text evidence="2">The sequence shown here is derived from an EMBL/GenBank/DDBJ whole genome shotgun (WGS) entry which is preliminary data.</text>
</comment>
<organism evidence="2 3">
    <name type="scientific">Microbispora corallina</name>
    <dbReference type="NCBI Taxonomy" id="83302"/>
    <lineage>
        <taxon>Bacteria</taxon>
        <taxon>Bacillati</taxon>
        <taxon>Actinomycetota</taxon>
        <taxon>Actinomycetes</taxon>
        <taxon>Streptosporangiales</taxon>
        <taxon>Streptosporangiaceae</taxon>
        <taxon>Microbispora</taxon>
    </lineage>
</organism>
<gene>
    <name evidence="2" type="ORF">Mco01_76530</name>
</gene>
<name>A0ABQ4GC60_9ACTN</name>
<sequence>METSTQRATAFPVLRLASAAVPGAVSGAVIGPEMSAILGLRVGGLAAVGAPLGAVAGVLIGVAARALLGQGTRHPGRAGHRASWATVSAAGLLVAGGVSAAVQWDAARRQTVEMDGILVLVLLPPAAILVAALVTLAVGVLRRRAAARWAAVVASVCAGAAACARLLGELSPLTTPDPMEWRMSVLQAALLVAVSVAITALLLSPAARRDFLAGGGPAAPSSNG</sequence>
<keyword evidence="1" id="KW-0472">Membrane</keyword>
<feature type="transmembrane region" description="Helical" evidence="1">
    <location>
        <begin position="148"/>
        <end position="168"/>
    </location>
</feature>